<evidence type="ECO:0000256" key="7">
    <source>
        <dbReference type="SAM" id="Phobius"/>
    </source>
</evidence>
<dbReference type="InterPro" id="IPR052518">
    <property type="entry name" value="CHR_Transporter"/>
</dbReference>
<protein>
    <submittedName>
        <fullName evidence="8">Chromate transporter</fullName>
    </submittedName>
</protein>
<reference evidence="9" key="1">
    <citation type="journal article" date="2019" name="Int. J. Syst. Evol. Microbiol.">
        <title>The Global Catalogue of Microorganisms (GCM) 10K type strain sequencing project: providing services to taxonomists for standard genome sequencing and annotation.</title>
        <authorList>
            <consortium name="The Broad Institute Genomics Platform"/>
            <consortium name="The Broad Institute Genome Sequencing Center for Infectious Disease"/>
            <person name="Wu L."/>
            <person name="Ma J."/>
        </authorList>
    </citation>
    <scope>NUCLEOTIDE SEQUENCE [LARGE SCALE GENOMIC DNA]</scope>
    <source>
        <strain evidence="9">CGMCC 1.12371</strain>
    </source>
</reference>
<comment type="similarity">
    <text evidence="2">Belongs to the chromate ion transporter (CHR) (TC 2.A.51) family.</text>
</comment>
<dbReference type="PANTHER" id="PTHR43663:SF1">
    <property type="entry name" value="CHROMATE TRANSPORTER"/>
    <property type="match status" value="1"/>
</dbReference>
<feature type="transmembrane region" description="Helical" evidence="7">
    <location>
        <begin position="50"/>
        <end position="72"/>
    </location>
</feature>
<dbReference type="Proteomes" id="UP001596501">
    <property type="component" value="Unassembled WGS sequence"/>
</dbReference>
<feature type="transmembrane region" description="Helical" evidence="7">
    <location>
        <begin position="131"/>
        <end position="148"/>
    </location>
</feature>
<evidence type="ECO:0000256" key="5">
    <source>
        <dbReference type="ARBA" id="ARBA00022989"/>
    </source>
</evidence>
<sequence length="194" mass="20744">MNLADWAHLLLYHLSISLLAVGGAITLVPDLHRFLATDQRWLTDLQFTQSVTLAQAAPGPNVLFIALVGWNVGHNAAGPQAGAVLTALLSTAGALICTLGVLAPSSLLTVWATRWCQRHREHLGVQSFRQGMAPIVVGVLLATSWLLGRASGTPRLDAGLWLLTLGSALLIWRTRLHLLWMLAVGATLGALGWV</sequence>
<evidence type="ECO:0000256" key="1">
    <source>
        <dbReference type="ARBA" id="ARBA00004651"/>
    </source>
</evidence>
<organism evidence="8 9">
    <name type="scientific">Hydrogenophaga atypica</name>
    <dbReference type="NCBI Taxonomy" id="249409"/>
    <lineage>
        <taxon>Bacteria</taxon>
        <taxon>Pseudomonadati</taxon>
        <taxon>Pseudomonadota</taxon>
        <taxon>Betaproteobacteria</taxon>
        <taxon>Burkholderiales</taxon>
        <taxon>Comamonadaceae</taxon>
        <taxon>Hydrogenophaga</taxon>
    </lineage>
</organism>
<evidence type="ECO:0000313" key="9">
    <source>
        <dbReference type="Proteomes" id="UP001596501"/>
    </source>
</evidence>
<dbReference type="InterPro" id="IPR003370">
    <property type="entry name" value="Chromate_transpt"/>
</dbReference>
<dbReference type="PANTHER" id="PTHR43663">
    <property type="entry name" value="CHROMATE TRANSPORT PROTEIN-RELATED"/>
    <property type="match status" value="1"/>
</dbReference>
<keyword evidence="9" id="KW-1185">Reference proteome</keyword>
<evidence type="ECO:0000313" key="8">
    <source>
        <dbReference type="EMBL" id="MFC7408166.1"/>
    </source>
</evidence>
<keyword evidence="6 7" id="KW-0472">Membrane</keyword>
<evidence type="ECO:0000256" key="2">
    <source>
        <dbReference type="ARBA" id="ARBA00005262"/>
    </source>
</evidence>
<evidence type="ECO:0000256" key="6">
    <source>
        <dbReference type="ARBA" id="ARBA00023136"/>
    </source>
</evidence>
<evidence type="ECO:0000256" key="4">
    <source>
        <dbReference type="ARBA" id="ARBA00022692"/>
    </source>
</evidence>
<comment type="subcellular location">
    <subcellularLocation>
        <location evidence="1">Cell membrane</location>
        <topology evidence="1">Multi-pass membrane protein</topology>
    </subcellularLocation>
</comment>
<dbReference type="EMBL" id="JBHTCA010000003">
    <property type="protein sequence ID" value="MFC7408166.1"/>
    <property type="molecule type" value="Genomic_DNA"/>
</dbReference>
<comment type="caution">
    <text evidence="8">The sequence shown here is derived from an EMBL/GenBank/DDBJ whole genome shotgun (WGS) entry which is preliminary data.</text>
</comment>
<gene>
    <name evidence="8" type="ORF">ACFQPB_04780</name>
</gene>
<accession>A0ABW2QGK5</accession>
<feature type="transmembrane region" description="Helical" evidence="7">
    <location>
        <begin position="84"/>
        <end position="110"/>
    </location>
</feature>
<proteinExistence type="inferred from homology"/>
<name>A0ABW2QGK5_9BURK</name>
<keyword evidence="5 7" id="KW-1133">Transmembrane helix</keyword>
<dbReference type="Pfam" id="PF02417">
    <property type="entry name" value="Chromate_transp"/>
    <property type="match status" value="1"/>
</dbReference>
<keyword evidence="3" id="KW-1003">Cell membrane</keyword>
<evidence type="ECO:0000256" key="3">
    <source>
        <dbReference type="ARBA" id="ARBA00022475"/>
    </source>
</evidence>
<feature type="transmembrane region" description="Helical" evidence="7">
    <location>
        <begin position="6"/>
        <end position="29"/>
    </location>
</feature>
<feature type="transmembrane region" description="Helical" evidence="7">
    <location>
        <begin position="177"/>
        <end position="193"/>
    </location>
</feature>
<dbReference type="RefSeq" id="WP_382220207.1">
    <property type="nucleotide sequence ID" value="NZ_JBHTCA010000003.1"/>
</dbReference>
<keyword evidence="4 7" id="KW-0812">Transmembrane</keyword>